<dbReference type="Pfam" id="PF04268">
    <property type="entry name" value="SoxG"/>
    <property type="match status" value="1"/>
</dbReference>
<evidence type="ECO:0000313" key="1">
    <source>
        <dbReference type="EMBL" id="TRD23612.1"/>
    </source>
</evidence>
<dbReference type="InterPro" id="IPR007375">
    <property type="entry name" value="SoxG"/>
</dbReference>
<dbReference type="OrthoDB" id="9814782at2"/>
<dbReference type="Proteomes" id="UP000318590">
    <property type="component" value="Unassembled WGS sequence"/>
</dbReference>
<dbReference type="InterPro" id="IPR027266">
    <property type="entry name" value="TrmE/GcvT-like"/>
</dbReference>
<gene>
    <name evidence="1" type="ORF">FEV53_00925</name>
</gene>
<name>A0A547QB56_9RHOB</name>
<protein>
    <submittedName>
        <fullName evidence="1">Sarcosine oxidase subunit gamma</fullName>
    </submittedName>
</protein>
<organism evidence="1 2">
    <name type="scientific">Palleronia caenipelagi</name>
    <dbReference type="NCBI Taxonomy" id="2489174"/>
    <lineage>
        <taxon>Bacteria</taxon>
        <taxon>Pseudomonadati</taxon>
        <taxon>Pseudomonadota</taxon>
        <taxon>Alphaproteobacteria</taxon>
        <taxon>Rhodobacterales</taxon>
        <taxon>Roseobacteraceae</taxon>
        <taxon>Palleronia</taxon>
    </lineage>
</organism>
<dbReference type="Gene3D" id="3.30.1360.120">
    <property type="entry name" value="Probable tRNA modification gtpase trme, domain 1"/>
    <property type="match status" value="1"/>
</dbReference>
<dbReference type="SUPFAM" id="SSF103025">
    <property type="entry name" value="Folate-binding domain"/>
    <property type="match status" value="1"/>
</dbReference>
<dbReference type="EMBL" id="VFSV01000001">
    <property type="protein sequence ID" value="TRD23612.1"/>
    <property type="molecule type" value="Genomic_DNA"/>
</dbReference>
<accession>A0A547QB56</accession>
<dbReference type="Gene3D" id="3.30.70.1520">
    <property type="entry name" value="Heterotetrameric sarcosine oxidase"/>
    <property type="match status" value="1"/>
</dbReference>
<dbReference type="AlphaFoldDB" id="A0A547QB56"/>
<keyword evidence="2" id="KW-1185">Reference proteome</keyword>
<comment type="caution">
    <text evidence="1">The sequence shown here is derived from an EMBL/GenBank/DDBJ whole genome shotgun (WGS) entry which is preliminary data.</text>
</comment>
<reference evidence="1 2" key="1">
    <citation type="submission" date="2019-06" db="EMBL/GenBank/DDBJ databases">
        <title>Paenimaribius caenipelagi gen. nov., sp. nov., isolated from a tidal flat.</title>
        <authorList>
            <person name="Yoon J.-H."/>
        </authorList>
    </citation>
    <scope>NUCLEOTIDE SEQUENCE [LARGE SCALE GENOMIC DNA]</scope>
    <source>
        <strain evidence="1 2">JBTF-M29</strain>
    </source>
</reference>
<sequence>MAAAIRRGSVIRSSTTRKECGRMSDLATPLNGRRAVGYVTVSEDAPRGMISLRGDLSDGGIAEAVRAVTGANLPEPLGLTAGEAGQVAWMSPDELLLFVAPNQTTDALTGLRSRLEGVHHLALDVTDMRAAFRLEGRGVREVLAKVTPVDMQTLAPDTVRRTRLAQVAGAVWLSDEETAHVVCFSSVGTYVFDVLATSAAPGGEVGVF</sequence>
<evidence type="ECO:0000313" key="2">
    <source>
        <dbReference type="Proteomes" id="UP000318590"/>
    </source>
</evidence>
<proteinExistence type="predicted"/>